<accession>A0A9W9YJL3</accession>
<proteinExistence type="predicted"/>
<keyword evidence="1" id="KW-1133">Transmembrane helix</keyword>
<dbReference type="AlphaFoldDB" id="A0A9W9YJL3"/>
<keyword evidence="1" id="KW-0812">Transmembrane</keyword>
<reference evidence="2" key="1">
    <citation type="submission" date="2023-01" db="EMBL/GenBank/DDBJ databases">
        <title>Genome assembly of the deep-sea coral Lophelia pertusa.</title>
        <authorList>
            <person name="Herrera S."/>
            <person name="Cordes E."/>
        </authorList>
    </citation>
    <scope>NUCLEOTIDE SEQUENCE</scope>
    <source>
        <strain evidence="2">USNM1676648</strain>
        <tissue evidence="2">Polyp</tissue>
    </source>
</reference>
<dbReference type="EMBL" id="MU827340">
    <property type="protein sequence ID" value="KAJ7353846.1"/>
    <property type="molecule type" value="Genomic_DNA"/>
</dbReference>
<dbReference type="CDD" id="cd00117">
    <property type="entry name" value="TFP"/>
    <property type="match status" value="1"/>
</dbReference>
<organism evidence="2 3">
    <name type="scientific">Desmophyllum pertusum</name>
    <dbReference type="NCBI Taxonomy" id="174260"/>
    <lineage>
        <taxon>Eukaryota</taxon>
        <taxon>Metazoa</taxon>
        <taxon>Cnidaria</taxon>
        <taxon>Anthozoa</taxon>
        <taxon>Hexacorallia</taxon>
        <taxon>Scleractinia</taxon>
        <taxon>Caryophylliina</taxon>
        <taxon>Caryophylliidae</taxon>
        <taxon>Desmophyllum</taxon>
    </lineage>
</organism>
<protein>
    <submittedName>
        <fullName evidence="2">Uncharacterized protein</fullName>
    </submittedName>
</protein>
<evidence type="ECO:0000256" key="1">
    <source>
        <dbReference type="SAM" id="Phobius"/>
    </source>
</evidence>
<keyword evidence="3" id="KW-1185">Reference proteome</keyword>
<name>A0A9W9YJL3_9CNID</name>
<keyword evidence="1" id="KW-0472">Membrane</keyword>
<gene>
    <name evidence="2" type="ORF">OS493_032121</name>
</gene>
<comment type="caution">
    <text evidence="2">The sequence shown here is derived from an EMBL/GenBank/DDBJ whole genome shotgun (WGS) entry which is preliminary data.</text>
</comment>
<dbReference type="OrthoDB" id="5976236at2759"/>
<evidence type="ECO:0000313" key="3">
    <source>
        <dbReference type="Proteomes" id="UP001163046"/>
    </source>
</evidence>
<dbReference type="Proteomes" id="UP001163046">
    <property type="component" value="Unassembled WGS sequence"/>
</dbReference>
<sequence length="174" mass="19012">MTITSVLAPRMVSFDRRRKFYAVHLGGQSIWCYSCGVSEPNETGNSSCHARPKIKDCSSHPEFGEHFDSCFSQVVVVGGKTTIEIRECAMLLGCEELEGILCSEGNSVEDTEISSPQTCQVQCCEGNLCNRDLVSEVYVSSGRNFMSRSTTIVTTLSSSFVAVSCVLVGILMPW</sequence>
<feature type="transmembrane region" description="Helical" evidence="1">
    <location>
        <begin position="152"/>
        <end position="172"/>
    </location>
</feature>
<evidence type="ECO:0000313" key="2">
    <source>
        <dbReference type="EMBL" id="KAJ7353846.1"/>
    </source>
</evidence>